<dbReference type="PROSITE" id="PS00455">
    <property type="entry name" value="AMP_BINDING"/>
    <property type="match status" value="2"/>
</dbReference>
<dbReference type="Proteomes" id="UP000222366">
    <property type="component" value="Unassembled WGS sequence"/>
</dbReference>
<comment type="cofactor">
    <cofactor evidence="1">
        <name>pantetheine 4'-phosphate</name>
        <dbReference type="ChEBI" id="CHEBI:47942"/>
    </cofactor>
</comment>
<dbReference type="CDD" id="cd19544">
    <property type="entry name" value="E-C_NRPS"/>
    <property type="match status" value="1"/>
</dbReference>
<dbReference type="FunFam" id="3.40.50.980:FF:000001">
    <property type="entry name" value="Non-ribosomal peptide synthetase"/>
    <property type="match status" value="2"/>
</dbReference>
<dbReference type="CDD" id="cd17651">
    <property type="entry name" value="A_NRPS_VisG_like"/>
    <property type="match status" value="1"/>
</dbReference>
<dbReference type="FunFam" id="3.30.300.30:FF:000010">
    <property type="entry name" value="Enterobactin synthetase component F"/>
    <property type="match status" value="2"/>
</dbReference>
<dbReference type="Gene3D" id="1.10.1200.10">
    <property type="entry name" value="ACP-like"/>
    <property type="match status" value="2"/>
</dbReference>
<dbReference type="FunFam" id="3.40.50.12780:FF:000012">
    <property type="entry name" value="Non-ribosomal peptide synthetase"/>
    <property type="match status" value="2"/>
</dbReference>
<dbReference type="SUPFAM" id="SSF47336">
    <property type="entry name" value="ACP-like"/>
    <property type="match status" value="2"/>
</dbReference>
<comment type="similarity">
    <text evidence="2">Belongs to the ATP-dependent AMP-binding enzyme family.</text>
</comment>
<reference evidence="6 7" key="1">
    <citation type="journal article" date="2017" name="Nat. Microbiol.">
        <title>Natural product diversity associated with the nematode symbionts Photorhabdus and Xenorhabdus.</title>
        <authorList>
            <person name="Tobias N.J."/>
            <person name="Wolff H."/>
            <person name="Djahanschiri B."/>
            <person name="Grundmann F."/>
            <person name="Kronenwerth M."/>
            <person name="Shi Y.M."/>
            <person name="Simonyi S."/>
            <person name="Grun P."/>
            <person name="Shapiro-Ilan D."/>
            <person name="Pidot S.J."/>
            <person name="Stinear T.P."/>
            <person name="Ebersberger I."/>
            <person name="Bode H.B."/>
        </authorList>
    </citation>
    <scope>NUCLEOTIDE SEQUENCE [LARGE SCALE GENOMIC DNA]</scope>
    <source>
        <strain evidence="6 7">DSM 17904</strain>
    </source>
</reference>
<feature type="domain" description="Carrier" evidence="5">
    <location>
        <begin position="2120"/>
        <end position="2194"/>
    </location>
</feature>
<protein>
    <submittedName>
        <fullName evidence="6">Amino acid adenylation</fullName>
    </submittedName>
</protein>
<dbReference type="InterPro" id="IPR001242">
    <property type="entry name" value="Condensation_dom"/>
</dbReference>
<dbReference type="InterPro" id="IPR010071">
    <property type="entry name" value="AA_adenyl_dom"/>
</dbReference>
<dbReference type="CDD" id="cd12117">
    <property type="entry name" value="A_NRPS_Srf_like"/>
    <property type="match status" value="1"/>
</dbReference>
<accession>A0A2D0KX46</accession>
<keyword evidence="4" id="KW-0597">Phosphoprotein</keyword>
<keyword evidence="3" id="KW-0596">Phosphopantetheine</keyword>
<dbReference type="FunFam" id="1.10.1200.10:FF:000005">
    <property type="entry name" value="Nonribosomal peptide synthetase 1"/>
    <property type="match status" value="2"/>
</dbReference>
<dbReference type="InterPro" id="IPR045851">
    <property type="entry name" value="AMP-bd_C_sf"/>
</dbReference>
<dbReference type="GO" id="GO:0003824">
    <property type="term" value="F:catalytic activity"/>
    <property type="evidence" value="ECO:0007669"/>
    <property type="project" value="InterPro"/>
</dbReference>
<dbReference type="InterPro" id="IPR009081">
    <property type="entry name" value="PP-bd_ACP"/>
</dbReference>
<proteinExistence type="inferred from homology"/>
<dbReference type="Gene3D" id="3.30.300.30">
    <property type="match status" value="2"/>
</dbReference>
<dbReference type="SUPFAM" id="SSF56801">
    <property type="entry name" value="Acetyl-CoA synthetase-like"/>
    <property type="match status" value="2"/>
</dbReference>
<dbReference type="PANTHER" id="PTHR45527:SF1">
    <property type="entry name" value="FATTY ACID SYNTHASE"/>
    <property type="match status" value="1"/>
</dbReference>
<dbReference type="GO" id="GO:0005737">
    <property type="term" value="C:cytoplasm"/>
    <property type="evidence" value="ECO:0007669"/>
    <property type="project" value="TreeGrafter"/>
</dbReference>
<keyword evidence="7" id="KW-1185">Reference proteome</keyword>
<dbReference type="InterPro" id="IPR036736">
    <property type="entry name" value="ACP-like_sf"/>
</dbReference>
<dbReference type="Pfam" id="PF00668">
    <property type="entry name" value="Condensation"/>
    <property type="match status" value="2"/>
</dbReference>
<dbReference type="Pfam" id="PF00501">
    <property type="entry name" value="AMP-binding"/>
    <property type="match status" value="2"/>
</dbReference>
<dbReference type="PROSITE" id="PS50075">
    <property type="entry name" value="CARRIER"/>
    <property type="match status" value="2"/>
</dbReference>
<dbReference type="GO" id="GO:0043041">
    <property type="term" value="P:amino acid activation for nonribosomal peptide biosynthetic process"/>
    <property type="evidence" value="ECO:0007669"/>
    <property type="project" value="TreeGrafter"/>
</dbReference>
<dbReference type="InterPro" id="IPR006162">
    <property type="entry name" value="Ppantetheine_attach_site"/>
</dbReference>
<dbReference type="Pfam" id="PF00550">
    <property type="entry name" value="PP-binding"/>
    <property type="match status" value="2"/>
</dbReference>
<evidence type="ECO:0000313" key="6">
    <source>
        <dbReference type="EMBL" id="PHM67787.1"/>
    </source>
</evidence>
<dbReference type="InterPro" id="IPR000873">
    <property type="entry name" value="AMP-dep_synth/lig_dom"/>
</dbReference>
<evidence type="ECO:0000256" key="3">
    <source>
        <dbReference type="ARBA" id="ARBA00022450"/>
    </source>
</evidence>
<comment type="caution">
    <text evidence="6">The sequence shown here is derived from an EMBL/GenBank/DDBJ whole genome shotgun (WGS) entry which is preliminary data.</text>
</comment>
<evidence type="ECO:0000256" key="1">
    <source>
        <dbReference type="ARBA" id="ARBA00001957"/>
    </source>
</evidence>
<dbReference type="Pfam" id="PF13193">
    <property type="entry name" value="AMP-binding_C"/>
    <property type="match status" value="2"/>
</dbReference>
<organism evidence="6 7">
    <name type="scientific">Xenorhabdus stockiae</name>
    <dbReference type="NCBI Taxonomy" id="351614"/>
    <lineage>
        <taxon>Bacteria</taxon>
        <taxon>Pseudomonadati</taxon>
        <taxon>Pseudomonadota</taxon>
        <taxon>Gammaproteobacteria</taxon>
        <taxon>Enterobacterales</taxon>
        <taxon>Morganellaceae</taxon>
        <taxon>Xenorhabdus</taxon>
    </lineage>
</organism>
<dbReference type="RefSeq" id="WP_099123739.1">
    <property type="nucleotide sequence ID" value="NZ_CAWNRH010000001.1"/>
</dbReference>
<dbReference type="NCBIfam" id="NF003417">
    <property type="entry name" value="PRK04813.1"/>
    <property type="match status" value="2"/>
</dbReference>
<dbReference type="Gene3D" id="2.30.38.10">
    <property type="entry name" value="Luciferase, Domain 3"/>
    <property type="match status" value="2"/>
</dbReference>
<dbReference type="Gene3D" id="3.40.50.1820">
    <property type="entry name" value="alpha/beta hydrolase"/>
    <property type="match status" value="1"/>
</dbReference>
<dbReference type="Pfam" id="PF00975">
    <property type="entry name" value="Thioesterase"/>
    <property type="match status" value="1"/>
</dbReference>
<dbReference type="SUPFAM" id="SSF53474">
    <property type="entry name" value="alpha/beta-Hydrolases"/>
    <property type="match status" value="1"/>
</dbReference>
<dbReference type="Gene3D" id="3.30.559.30">
    <property type="entry name" value="Nonribosomal peptide synthetase, condensation domain"/>
    <property type="match status" value="2"/>
</dbReference>
<dbReference type="Gene3D" id="3.40.50.980">
    <property type="match status" value="4"/>
</dbReference>
<dbReference type="PANTHER" id="PTHR45527">
    <property type="entry name" value="NONRIBOSOMAL PEPTIDE SYNTHETASE"/>
    <property type="match status" value="1"/>
</dbReference>
<evidence type="ECO:0000313" key="7">
    <source>
        <dbReference type="Proteomes" id="UP000222366"/>
    </source>
</evidence>
<dbReference type="FunFam" id="2.30.38.10:FF:000001">
    <property type="entry name" value="Non-ribosomal peptide synthetase PvdI"/>
    <property type="match status" value="2"/>
</dbReference>
<dbReference type="Gene3D" id="3.30.559.10">
    <property type="entry name" value="Chloramphenicol acetyltransferase-like domain"/>
    <property type="match status" value="2"/>
</dbReference>
<dbReference type="GO" id="GO:0044550">
    <property type="term" value="P:secondary metabolite biosynthetic process"/>
    <property type="evidence" value="ECO:0007669"/>
    <property type="project" value="UniProtKB-ARBA"/>
</dbReference>
<dbReference type="InterPro" id="IPR020845">
    <property type="entry name" value="AMP-binding_CS"/>
</dbReference>
<dbReference type="NCBIfam" id="TIGR01733">
    <property type="entry name" value="AA-adenyl-dom"/>
    <property type="match status" value="2"/>
</dbReference>
<dbReference type="PROSITE" id="PS00012">
    <property type="entry name" value="PHOSPHOPANTETHEINE"/>
    <property type="match status" value="1"/>
</dbReference>
<evidence type="ECO:0000256" key="4">
    <source>
        <dbReference type="ARBA" id="ARBA00022553"/>
    </source>
</evidence>
<gene>
    <name evidence="6" type="ORF">Xsto_00077</name>
</gene>
<dbReference type="InterPro" id="IPR029058">
    <property type="entry name" value="AB_hydrolase_fold"/>
</dbReference>
<dbReference type="InterPro" id="IPR025110">
    <property type="entry name" value="AMP-bd_C"/>
</dbReference>
<sequence length="2473" mass="277017">MPYNHNRTSESSLAITSSDLISYPLSSPQQAIWFDQVSQPDQSNYNVGIFICIEGVLDETQFIHAFETVVEQYDALRLQLTNTHTLPVQTVADHCPVSVPIYDFSSHPDAETKARQYLDTRFMQPFHLNETLWHSELFKVSHTRRYWQFCCHHIIIDGIGAFILLEEVIDRYNRLMKGEPLNKVAPSYLDFITDDLAYLASPNYADDLQFWLERYENPPSPLLHPMKSNRTMQYGMQHSQTEPIFWLIDQTLFNRIKNIATEQKSSFLYIIHSALVCYFARTTDVNEIVIGMPIHNRKNTRQKHTIGLFASVLPIKVTISPEDTFRDIMNKTAAEVKSCYKHHRFPIADLNRHIHTQQKTEITQLFDITLSLEPFEANLHLEGEDTRVTCVNTQNRNPYPLSVRIKQFIDTAAPEDTFQSATIEFKYSGEYLTATEVTALRSRLAVLLDAALTSPDTPIINLPILPEEERKKVLVDFNATQSDFPQTALIQTLFEQQVILAPEAIAVVGETQTFSYNELNQRANQLAHALIALGVQPDDRVAVCIERSPAFIVCLLGILKAGGAYVPLDPAYPTERLADILDDAVPVVLLTQAAQRDKLPDTVPVYTLDASGTLEAAPELPTHNPNAQAWGLTSRHLAYVIYTSGSTGQPKGVMVEHRNVNHLVINSSYADIGADDCVAHCANIAFDASTWEIWTPLLNGGRLYVIAQSVLLNPEHFRDTLICGKVTALWLTTGLFNAYRETLMPLFGQLRYLLVGGDVLDPGKIQRVQLAECRPAHLINGYGPTETTTFATTYAITSPVDVVCPIPIGCPIANTQIYILDSHRRLVPLGVTGEIYIGGAGVARGYLNRPDLTAENFLPNPFSTEPNDRLYKTGDLGRWLPDGNIDYLGRNDFQVKLRGFRIEPGEIEASLMRCEGVREAVVMLRDNASDDNESSQKQLVAYLLAQDGAELIPAELYAQLSQRLADYMLPGAFIILQSFPLTPNGKLDRRALPGPDPAAIITRDYVAPVGEVETTLADIWQDLLGLERVGRHDHFFRLGGHSLIAVSLIEQLRSQGYALDVFSIFTAPLLMDMAQAIQVRRGASDNLIPPNGIPDDCTAITPDMLPLVTLSQNEIDTIVATVTGGAANVQDIYPLSPLQAGILFHHQMQENGDAYVLSSLLAFDSGERREAFLQALQQVIDRHDILRTAFCWQELTQPVQVVWRQATLKINTFTAPDNEQDVSSQLRAHTDPHQRCLNLNQAPLFSADIAYNSHKNEWLLSLCFHHLVCDHTTLGLIIAEIRELLSVRGKEHHSLTLPPAQPYRNFIAQIRTVPIEKHRDYFHQLLGDVDEPTLPFNLRNVWGNHEGLNKIEEARLTLDDQLTHQLRDCTRQQGVSTAVLFHIAWAQVLAQCSGREDVIFGTVLLGRSLQGAGVSQVLGMFINTLPVRIMLQERTVQKVVQETHLQLSKLLEHEQTPLTIAQYCSGIQAPHPLFNSLLNFRHSPRSNQLTESPVWEGIQIFNSEERSNYPLSLDVDDFEDGFALTAQCNHQINPARINAYMNTALKTLVTTLQNMPQQNIQSLSILPPAERSQLLEEFNSARIDCPQDMLLQQLFEQQATLTPDVIALIHAEPMNREVQLTYRELNQKANQLAHALIDAGVRPDDRVVICVERGVDMVIGLLGILKAGAGYVPLDTNYPTELLNYILSDCTPTLLLTQQHLKTRLSADMPIWVLDDNSHTECMAQQPTHNPDSQQLGLAPHHLAYIIYTSGSTGQPKGVMIEHHNVVNFIHVQRQINELTPTDRVLQFTSVAFDTSVSDIFATLATGATLVMCPSVLRVPDNTFARFLQQQQITVADLPTAFWHLWVQEMVAGRCGFSPSLRLVIVGGEKAELRHLMIWQTLPETQSCHWINSYGPTETTVIATVLKVDRHSAYTGETLPIGYPIANTQIYILDNHGKPVPMGVMGELYIGGSGVARGYLNRPELTAERFLPDPFSTETKARLYKTGDLGRWLPDGNIEYLGRNDFQIKLRGFRIEPGEIEAKLTRYPGVREAVVVAREDQHGDKRLVAYLIPEQGIAEPEAKLIPADLRQQLSQELADYMLPSAFVILDAFPLTVNGKLNLQALPAPDQTAVITHNYEAPMDALETTLAEIWQTLLGLDRVGRYDNFFELGGHSLNATQLLARMHQQGMEIPLTTLFTCPTLCELAIAVRKQTITPAFSRNINPVPLSPEGSLPPLFFVHELTGNPLVYSSLAALLPPELPIYALQALGIHTLAEPPISINALAACHIQAIRHVQTHGPYRLAGWSLGGVIAYEIAMQLMHDGEEVTFLGMIDSGNISRYSTQPDKLMNTTQQRINRIIKYLQISIPEINDHTLEVLYQFNDVEQIVNHCIDCQWLPTYYTRENLFLHIGTIEFLDQLSTDYIPQASELPIHLYKAENFIIDGDEWHGWQGVVANSSTLHPIGGTHYSIMRHPLVNQLADSVSRILEPRKPQ</sequence>
<dbReference type="GO" id="GO:0031177">
    <property type="term" value="F:phosphopantetheine binding"/>
    <property type="evidence" value="ECO:0007669"/>
    <property type="project" value="TreeGrafter"/>
</dbReference>
<evidence type="ECO:0000256" key="2">
    <source>
        <dbReference type="ARBA" id="ARBA00006432"/>
    </source>
</evidence>
<dbReference type="InterPro" id="IPR023213">
    <property type="entry name" value="CAT-like_dom_sf"/>
</dbReference>
<feature type="domain" description="Carrier" evidence="5">
    <location>
        <begin position="1007"/>
        <end position="1081"/>
    </location>
</feature>
<evidence type="ECO:0000259" key="5">
    <source>
        <dbReference type="PROSITE" id="PS50075"/>
    </source>
</evidence>
<name>A0A2D0KX46_9GAMM</name>
<dbReference type="EMBL" id="NJAJ01000001">
    <property type="protein sequence ID" value="PHM67787.1"/>
    <property type="molecule type" value="Genomic_DNA"/>
</dbReference>
<dbReference type="InterPro" id="IPR001031">
    <property type="entry name" value="Thioesterase"/>
</dbReference>
<dbReference type="SUPFAM" id="SSF52777">
    <property type="entry name" value="CoA-dependent acyltransferases"/>
    <property type="match status" value="4"/>
</dbReference>